<dbReference type="GO" id="GO:0003755">
    <property type="term" value="F:peptidyl-prolyl cis-trans isomerase activity"/>
    <property type="evidence" value="ECO:0007669"/>
    <property type="project" value="UniProtKB-UniRule"/>
</dbReference>
<dbReference type="Proteomes" id="UP000295565">
    <property type="component" value="Unassembled WGS sequence"/>
</dbReference>
<dbReference type="AlphaFoldDB" id="A0A4R1K4L4"/>
<keyword evidence="2 4" id="KW-0697">Rotamase</keyword>
<keyword evidence="4" id="KW-0732">Signal</keyword>
<comment type="function">
    <text evidence="4">PPIases accelerate the folding of proteins. It catalyzes the cis-trans isomerization of proline imidic peptide bonds in oligopeptides.</text>
</comment>
<evidence type="ECO:0000313" key="6">
    <source>
        <dbReference type="EMBL" id="TCK58673.1"/>
    </source>
</evidence>
<gene>
    <name evidence="6" type="ORF">EV690_0810</name>
</gene>
<dbReference type="GO" id="GO:0006457">
    <property type="term" value="P:protein folding"/>
    <property type="evidence" value="ECO:0007669"/>
    <property type="project" value="InterPro"/>
</dbReference>
<dbReference type="Gene3D" id="2.40.100.10">
    <property type="entry name" value="Cyclophilin-like"/>
    <property type="match status" value="1"/>
</dbReference>
<dbReference type="Pfam" id="PF00160">
    <property type="entry name" value="Pro_isomerase"/>
    <property type="match status" value="1"/>
</dbReference>
<accession>A0A4R1K4L4</accession>
<dbReference type="EMBL" id="SMGD01000011">
    <property type="protein sequence ID" value="TCK58673.1"/>
    <property type="molecule type" value="Genomic_DNA"/>
</dbReference>
<feature type="chain" id="PRO_5020843073" description="Peptidyl-prolyl cis-trans isomerase" evidence="4">
    <location>
        <begin position="20"/>
        <end position="189"/>
    </location>
</feature>
<evidence type="ECO:0000256" key="2">
    <source>
        <dbReference type="ARBA" id="ARBA00023110"/>
    </source>
</evidence>
<evidence type="ECO:0000256" key="4">
    <source>
        <dbReference type="RuleBase" id="RU363019"/>
    </source>
</evidence>
<sequence>MKPIYFTLALALTCLSVQAETVRFSTTMGDFNVALNCEKAPLTCRNFLRYVKNGSYDGSIFHRVIKGFMIQGGGYNKQGEKLSEFAPIANESNNGLSNLTGTIAMARTSAPDSATRQFYINVHDNIFLDGHDDQPGYAVFGKVTKGMKVVMKISRTPTHFDHKLEFKNVPIQPIVIKSIKILKTDGSNK</sequence>
<dbReference type="InterPro" id="IPR002130">
    <property type="entry name" value="Cyclophilin-type_PPIase_dom"/>
</dbReference>
<keyword evidence="3 4" id="KW-0413">Isomerase</keyword>
<dbReference type="SUPFAM" id="SSF50891">
    <property type="entry name" value="Cyclophilin-like"/>
    <property type="match status" value="1"/>
</dbReference>
<dbReference type="InterPro" id="IPR029000">
    <property type="entry name" value="Cyclophilin-like_dom_sf"/>
</dbReference>
<dbReference type="EC" id="5.2.1.8" evidence="4"/>
<protein>
    <recommendedName>
        <fullName evidence="4">Peptidyl-prolyl cis-trans isomerase</fullName>
        <shortName evidence="4">PPIase</shortName>
        <ecNumber evidence="4">5.2.1.8</ecNumber>
    </recommendedName>
</protein>
<organism evidence="6 7">
    <name type="scientific">Celerinatantimonas diazotrophica</name>
    <dbReference type="NCBI Taxonomy" id="412034"/>
    <lineage>
        <taxon>Bacteria</taxon>
        <taxon>Pseudomonadati</taxon>
        <taxon>Pseudomonadota</taxon>
        <taxon>Gammaproteobacteria</taxon>
        <taxon>Celerinatantimonadaceae</taxon>
        <taxon>Celerinatantimonas</taxon>
    </lineage>
</organism>
<comment type="similarity">
    <text evidence="1 4">Belongs to the cyclophilin-type PPIase family.</text>
</comment>
<dbReference type="InterPro" id="IPR044665">
    <property type="entry name" value="E_coli_cyclophilin_A-like"/>
</dbReference>
<dbReference type="PROSITE" id="PS00170">
    <property type="entry name" value="CSA_PPIASE_1"/>
    <property type="match status" value="1"/>
</dbReference>
<dbReference type="PANTHER" id="PTHR43246">
    <property type="entry name" value="PEPTIDYL-PROLYL CIS-TRANS ISOMERASE CYP38, CHLOROPLASTIC"/>
    <property type="match status" value="1"/>
</dbReference>
<dbReference type="OrthoDB" id="9807797at2"/>
<dbReference type="InterPro" id="IPR020892">
    <property type="entry name" value="Cyclophilin-type_PPIase_CS"/>
</dbReference>
<comment type="catalytic activity">
    <reaction evidence="4">
        <text>[protein]-peptidylproline (omega=180) = [protein]-peptidylproline (omega=0)</text>
        <dbReference type="Rhea" id="RHEA:16237"/>
        <dbReference type="Rhea" id="RHEA-COMP:10747"/>
        <dbReference type="Rhea" id="RHEA-COMP:10748"/>
        <dbReference type="ChEBI" id="CHEBI:83833"/>
        <dbReference type="ChEBI" id="CHEBI:83834"/>
        <dbReference type="EC" id="5.2.1.8"/>
    </reaction>
</comment>
<dbReference type="PROSITE" id="PS50072">
    <property type="entry name" value="CSA_PPIASE_2"/>
    <property type="match status" value="1"/>
</dbReference>
<dbReference type="PRINTS" id="PR00153">
    <property type="entry name" value="CSAPPISMRASE"/>
</dbReference>
<evidence type="ECO:0000256" key="3">
    <source>
        <dbReference type="ARBA" id="ARBA00023235"/>
    </source>
</evidence>
<feature type="domain" description="PPIase cyclophilin-type" evidence="5">
    <location>
        <begin position="25"/>
        <end position="181"/>
    </location>
</feature>
<dbReference type="RefSeq" id="WP_131911637.1">
    <property type="nucleotide sequence ID" value="NZ_OU594967.1"/>
</dbReference>
<keyword evidence="7" id="KW-1185">Reference proteome</keyword>
<proteinExistence type="inferred from homology"/>
<evidence type="ECO:0000259" key="5">
    <source>
        <dbReference type="PROSITE" id="PS50072"/>
    </source>
</evidence>
<name>A0A4R1K4L4_9GAMM</name>
<feature type="signal peptide" evidence="4">
    <location>
        <begin position="1"/>
        <end position="19"/>
    </location>
</feature>
<reference evidence="6 7" key="1">
    <citation type="submission" date="2019-03" db="EMBL/GenBank/DDBJ databases">
        <title>Genomic Encyclopedia of Type Strains, Phase IV (KMG-IV): sequencing the most valuable type-strain genomes for metagenomic binning, comparative biology and taxonomic classification.</title>
        <authorList>
            <person name="Goeker M."/>
        </authorList>
    </citation>
    <scope>NUCLEOTIDE SEQUENCE [LARGE SCALE GENOMIC DNA]</scope>
    <source>
        <strain evidence="6 7">DSM 18577</strain>
    </source>
</reference>
<comment type="caution">
    <text evidence="6">The sequence shown here is derived from an EMBL/GenBank/DDBJ whole genome shotgun (WGS) entry which is preliminary data.</text>
</comment>
<evidence type="ECO:0000256" key="1">
    <source>
        <dbReference type="ARBA" id="ARBA00007365"/>
    </source>
</evidence>
<evidence type="ECO:0000313" key="7">
    <source>
        <dbReference type="Proteomes" id="UP000295565"/>
    </source>
</evidence>